<feature type="non-terminal residue" evidence="3">
    <location>
        <position position="1"/>
    </location>
</feature>
<dbReference type="Pfam" id="PF16669">
    <property type="entry name" value="TTC5_OB"/>
    <property type="match status" value="1"/>
</dbReference>
<evidence type="ECO:0000313" key="3">
    <source>
        <dbReference type="EMBL" id="ELU14679.1"/>
    </source>
</evidence>
<dbReference type="OrthoDB" id="423589at2759"/>
<dbReference type="Pfam" id="PF13181">
    <property type="entry name" value="TPR_8"/>
    <property type="match status" value="2"/>
</dbReference>
<dbReference type="EMBL" id="KB294358">
    <property type="protein sequence ID" value="ELU14679.1"/>
    <property type="molecule type" value="Genomic_DNA"/>
</dbReference>
<dbReference type="InterPro" id="IPR011990">
    <property type="entry name" value="TPR-like_helical_dom_sf"/>
</dbReference>
<organism evidence="3">
    <name type="scientific">Capitella teleta</name>
    <name type="common">Polychaete worm</name>
    <dbReference type="NCBI Taxonomy" id="283909"/>
    <lineage>
        <taxon>Eukaryota</taxon>
        <taxon>Metazoa</taxon>
        <taxon>Spiralia</taxon>
        <taxon>Lophotrochozoa</taxon>
        <taxon>Annelida</taxon>
        <taxon>Polychaeta</taxon>
        <taxon>Sedentaria</taxon>
        <taxon>Scolecida</taxon>
        <taxon>Capitellidae</taxon>
        <taxon>Capitella</taxon>
    </lineage>
</organism>
<dbReference type="SUPFAM" id="SSF48452">
    <property type="entry name" value="TPR-like"/>
    <property type="match status" value="1"/>
</dbReference>
<dbReference type="SMART" id="SM00028">
    <property type="entry name" value="TPR"/>
    <property type="match status" value="3"/>
</dbReference>
<gene>
    <name evidence="3" type="ORF">CAPTEDRAFT_134293</name>
</gene>
<dbReference type="InterPro" id="IPR038645">
    <property type="entry name" value="TTC5_OB_sf"/>
</dbReference>
<feature type="repeat" description="TPR" evidence="1">
    <location>
        <begin position="103"/>
        <end position="136"/>
    </location>
</feature>
<dbReference type="AlphaFoldDB" id="R7V842"/>
<dbReference type="HOGENOM" id="CLU_026886_2_1_1"/>
<sequence length="439" mass="48616">LIIHFQEAVDALYHFRDHYFETHDLENAINKQSDVEVQLQLCTEKLQTLQGKLTHLRAKIPYSIDDKASYFMLLGKALNVLPGTHPEAQDYLTKSVKLNPKLGEAWVVLGECYWSKNDIETAKNCFQGALNHSNDKVALRNLSMVLRQIKGGTQEERVTRIEESVDKAKEAVKLDIKDGASWLILGNAYFSLFFVKGQNPSILKQSLSAYTQAERDSVIKCNPDLYFNRASLYKSLQDYELALNGYQRATLLDPSWNEPAASLKGLLDYLTQMRDLTASKGKLKSKKLRSLLSSLSSADLGPYAGGSYKGVGGANVNLSAASISQLSVGQNPEKVLCGKVICSIQSDHSAAFSFCLVDENQFCISVCVFNYSPNWGVKIGDSVAIPEPLIKNINISFQDQTFDFLCVRVESPIVMVVNGKKQSNETQSPAVLAVCAFSD</sequence>
<feature type="domain" description="Tetratricopeptide repeat protein 5 OB fold" evidence="2">
    <location>
        <begin position="318"/>
        <end position="430"/>
    </location>
</feature>
<dbReference type="Gene3D" id="1.25.40.10">
    <property type="entry name" value="Tetratricopeptide repeat domain"/>
    <property type="match status" value="1"/>
</dbReference>
<dbReference type="PANTHER" id="PTHR26312">
    <property type="entry name" value="TETRATRICOPEPTIDE REPEAT PROTEIN 5"/>
    <property type="match status" value="1"/>
</dbReference>
<dbReference type="Gene3D" id="2.40.50.550">
    <property type="match status" value="1"/>
</dbReference>
<feature type="repeat" description="TPR" evidence="1">
    <location>
        <begin position="223"/>
        <end position="256"/>
    </location>
</feature>
<name>R7V842_CAPTE</name>
<proteinExistence type="predicted"/>
<protein>
    <recommendedName>
        <fullName evidence="2">Tetratricopeptide repeat protein 5 OB fold domain-containing protein</fullName>
    </recommendedName>
</protein>
<dbReference type="OMA" id="DECKGYE"/>
<accession>R7V842</accession>
<evidence type="ECO:0000259" key="2">
    <source>
        <dbReference type="Pfam" id="PF16669"/>
    </source>
</evidence>
<dbReference type="InterPro" id="IPR019734">
    <property type="entry name" value="TPR_rpt"/>
</dbReference>
<dbReference type="STRING" id="283909.R7V842"/>
<dbReference type="PANTHER" id="PTHR26312:SF87">
    <property type="entry name" value="TETRATRICOPEPTIDE REPEAT PROTEIN 5"/>
    <property type="match status" value="1"/>
</dbReference>
<keyword evidence="1" id="KW-0802">TPR repeat</keyword>
<dbReference type="PROSITE" id="PS50005">
    <property type="entry name" value="TPR"/>
    <property type="match status" value="2"/>
</dbReference>
<evidence type="ECO:0000256" key="1">
    <source>
        <dbReference type="PROSITE-ProRule" id="PRU00339"/>
    </source>
</evidence>
<reference evidence="3" key="1">
    <citation type="journal article" date="2013" name="Nature">
        <title>Insights into bilaterian evolution from three spiralian genomes.</title>
        <authorList>
            <person name="Simakov O."/>
            <person name="Marletaz F."/>
            <person name="Cho S.J."/>
            <person name="Edsinger-Gonzales E."/>
            <person name="Havlak P."/>
            <person name="Hellsten U."/>
            <person name="Kuo D.H."/>
            <person name="Larsson T."/>
            <person name="Lv J."/>
            <person name="Arendt D."/>
            <person name="Savage R."/>
            <person name="Osoegawa K."/>
            <person name="de Jong P."/>
            <person name="Grimwood J."/>
            <person name="Chapman J.A."/>
            <person name="Shapiro H."/>
            <person name="Aerts A."/>
            <person name="Otillar R.P."/>
            <person name="Terry A.Y."/>
            <person name="Boore J.L."/>
            <person name="Grigoriev I.V."/>
            <person name="Lindberg D.R."/>
            <person name="Seaver E.C."/>
            <person name="Weisblat D.A."/>
            <person name="Putnam N.H."/>
            <person name="Rokhsar D.S."/>
        </authorList>
    </citation>
    <scope>NUCLEOTIDE SEQUENCE</scope>
    <source>
        <strain evidence="3">I ESC-2004</strain>
    </source>
</reference>
<dbReference type="InterPro" id="IPR032076">
    <property type="entry name" value="TTC5_OB"/>
</dbReference>